<comment type="caution">
    <text evidence="1">The sequence shown here is derived from an EMBL/GenBank/DDBJ whole genome shotgun (WGS) entry which is preliminary data.</text>
</comment>
<dbReference type="Pfam" id="PF08843">
    <property type="entry name" value="AbiEii"/>
    <property type="match status" value="1"/>
</dbReference>
<dbReference type="Gene3D" id="3.10.450.620">
    <property type="entry name" value="JHP933, nucleotidyltransferase-like core domain"/>
    <property type="match status" value="1"/>
</dbReference>
<dbReference type="Proteomes" id="UP000216339">
    <property type="component" value="Unassembled WGS sequence"/>
</dbReference>
<dbReference type="AlphaFoldDB" id="A0A271IYK2"/>
<organism evidence="1 2">
    <name type="scientific">Rubrivirga marina</name>
    <dbReference type="NCBI Taxonomy" id="1196024"/>
    <lineage>
        <taxon>Bacteria</taxon>
        <taxon>Pseudomonadati</taxon>
        <taxon>Rhodothermota</taxon>
        <taxon>Rhodothermia</taxon>
        <taxon>Rhodothermales</taxon>
        <taxon>Rubricoccaceae</taxon>
        <taxon>Rubrivirga</taxon>
    </lineage>
</organism>
<name>A0A271IYK2_9BACT</name>
<evidence type="ECO:0000313" key="1">
    <source>
        <dbReference type="EMBL" id="PAP76038.1"/>
    </source>
</evidence>
<evidence type="ECO:0008006" key="3">
    <source>
        <dbReference type="Google" id="ProtNLM"/>
    </source>
</evidence>
<keyword evidence="2" id="KW-1185">Reference proteome</keyword>
<dbReference type="RefSeq" id="WP_095509681.1">
    <property type="nucleotide sequence ID" value="NZ_MQWD01000001.1"/>
</dbReference>
<dbReference type="InterPro" id="IPR014942">
    <property type="entry name" value="AbiEii"/>
</dbReference>
<evidence type="ECO:0000313" key="2">
    <source>
        <dbReference type="Proteomes" id="UP000216339"/>
    </source>
</evidence>
<proteinExistence type="predicted"/>
<reference evidence="1 2" key="1">
    <citation type="submission" date="2016-11" db="EMBL/GenBank/DDBJ databases">
        <title>Study of marine rhodopsin-containing bacteria.</title>
        <authorList>
            <person name="Yoshizawa S."/>
            <person name="Kumagai Y."/>
            <person name="Kogure K."/>
        </authorList>
    </citation>
    <scope>NUCLEOTIDE SEQUENCE [LARGE SCALE GENOMIC DNA]</scope>
    <source>
        <strain evidence="1 2">SAORIC-28</strain>
    </source>
</reference>
<sequence>MPTVPTLPPPAPDQRARLAVLAALRHHEDLAQHYVLKGGLVLQRVYGSPRESDDIDLNHVRAHENALTDAHEVTLRDVCDRLAETVQDTAPRFGLDQATLRIVKWSQLLPTVFAEVDYRTDDAEPVEGAVEVQVTLCERVCHTALARIDGVPVLASTLDDVVADKLKVLLQQRRRGKVRHSDVYDLWFALSVAPFVPDPDVVREALLVKMASWPEYLPITRSQFRAVGVRTFAEQGYRALRAEQPGLPFAPFDVVWRTIEAFVDAMGLPEGEPVEVA</sequence>
<dbReference type="EMBL" id="MQWD01000001">
    <property type="protein sequence ID" value="PAP76038.1"/>
    <property type="molecule type" value="Genomic_DNA"/>
</dbReference>
<protein>
    <recommendedName>
        <fullName evidence="3">Nucleotidyltransferase</fullName>
    </recommendedName>
</protein>
<dbReference type="OrthoDB" id="9125135at2"/>
<accession>A0A271IYK2</accession>
<gene>
    <name evidence="1" type="ORF">BSZ37_06070</name>
</gene>